<name>A0A397W9B3_9GLOM</name>
<gene>
    <name evidence="1" type="ORF">C2G38_2153143</name>
</gene>
<evidence type="ECO:0000313" key="1">
    <source>
        <dbReference type="EMBL" id="RIB30257.1"/>
    </source>
</evidence>
<proteinExistence type="predicted"/>
<accession>A0A397W9B3</accession>
<comment type="caution">
    <text evidence="1">The sequence shown here is derived from an EMBL/GenBank/DDBJ whole genome shotgun (WGS) entry which is preliminary data.</text>
</comment>
<dbReference type="AlphaFoldDB" id="A0A397W9B3"/>
<protein>
    <submittedName>
        <fullName evidence="1">Uncharacterized protein</fullName>
    </submittedName>
</protein>
<reference evidence="1 2" key="1">
    <citation type="submission" date="2018-06" db="EMBL/GenBank/DDBJ databases">
        <title>Comparative genomics reveals the genomic features of Rhizophagus irregularis, R. cerebriforme, R. diaphanum and Gigaspora rosea, and their symbiotic lifestyle signature.</title>
        <authorList>
            <person name="Morin E."/>
            <person name="San Clemente H."/>
            <person name="Chen E.C.H."/>
            <person name="De La Providencia I."/>
            <person name="Hainaut M."/>
            <person name="Kuo A."/>
            <person name="Kohler A."/>
            <person name="Murat C."/>
            <person name="Tang N."/>
            <person name="Roy S."/>
            <person name="Loubradou J."/>
            <person name="Henrissat B."/>
            <person name="Grigoriev I.V."/>
            <person name="Corradi N."/>
            <person name="Roux C."/>
            <person name="Martin F.M."/>
        </authorList>
    </citation>
    <scope>NUCLEOTIDE SEQUENCE [LARGE SCALE GENOMIC DNA]</scope>
    <source>
        <strain evidence="1 2">DAOM 194757</strain>
    </source>
</reference>
<sequence length="76" mass="8632">MIPVLFARKLVPLKSTIYIVCYVINGTYQNPGISKTGGDKLSKNKKAKYKELEKLAEKFNFIANKKQSNPRKENAN</sequence>
<organism evidence="1 2">
    <name type="scientific">Gigaspora rosea</name>
    <dbReference type="NCBI Taxonomy" id="44941"/>
    <lineage>
        <taxon>Eukaryota</taxon>
        <taxon>Fungi</taxon>
        <taxon>Fungi incertae sedis</taxon>
        <taxon>Mucoromycota</taxon>
        <taxon>Glomeromycotina</taxon>
        <taxon>Glomeromycetes</taxon>
        <taxon>Diversisporales</taxon>
        <taxon>Gigasporaceae</taxon>
        <taxon>Gigaspora</taxon>
    </lineage>
</organism>
<evidence type="ECO:0000313" key="2">
    <source>
        <dbReference type="Proteomes" id="UP000266673"/>
    </source>
</evidence>
<dbReference type="Proteomes" id="UP000266673">
    <property type="component" value="Unassembled WGS sequence"/>
</dbReference>
<dbReference type="EMBL" id="QKWP01000017">
    <property type="protein sequence ID" value="RIB30257.1"/>
    <property type="molecule type" value="Genomic_DNA"/>
</dbReference>
<keyword evidence="2" id="KW-1185">Reference proteome</keyword>